<dbReference type="EMBL" id="LCJB01000021">
    <property type="protein sequence ID" value="KKT70832.1"/>
    <property type="molecule type" value="Genomic_DNA"/>
</dbReference>
<gene>
    <name evidence="1" type="ORF">UW63_C0021G0007</name>
</gene>
<dbReference type="Proteomes" id="UP000034154">
    <property type="component" value="Unassembled WGS sequence"/>
</dbReference>
<dbReference type="InterPro" id="IPR027417">
    <property type="entry name" value="P-loop_NTPase"/>
</dbReference>
<proteinExistence type="predicted"/>
<evidence type="ECO:0000313" key="1">
    <source>
        <dbReference type="EMBL" id="KKT70832.1"/>
    </source>
</evidence>
<name>A0A0G1LPU5_9BACT</name>
<sequence>MLDLVIAGPDMSGTSTQINDLISFFQNQNKKVRDLRGTEIDALWQAEVFRNLNEDHLSLKDCLEDEAVPRFIKDDFLKKAVDLLVSGNTNGDLKIASCNRNEVSTYINPDSAEVWIMEEPSKRGSGQVCRTIEQHRSKHGSELDPVSAAHTHSVYRLDEFLRFRRVFREQGKVIIRSRSEESGCYQVQDNEFWPQGIPLEDYLNLPGHKIAFGHPPTHIFVVCASEDWTREQYLELKSARSGGRLIDDHEALADYQVMVNRRYASDWLENFYEHGCKPHGSTPPKIFRFNIYDSKEEIRKQMENTVMALIMP</sequence>
<comment type="caution">
    <text evidence="1">The sequence shown here is derived from an EMBL/GenBank/DDBJ whole genome shotgun (WGS) entry which is preliminary data.</text>
</comment>
<protein>
    <submittedName>
        <fullName evidence="1">Uncharacterized protein</fullName>
    </submittedName>
</protein>
<organism evidence="1 2">
    <name type="scientific">Candidatus Uhrbacteria bacterium GW2011_GWF2_44_350</name>
    <dbReference type="NCBI Taxonomy" id="1619000"/>
    <lineage>
        <taxon>Bacteria</taxon>
        <taxon>Candidatus Uhriibacteriota</taxon>
    </lineage>
</organism>
<accession>A0A0G1LPU5</accession>
<dbReference type="AlphaFoldDB" id="A0A0G1LPU5"/>
<reference evidence="1 2" key="1">
    <citation type="journal article" date="2015" name="Nature">
        <title>rRNA introns, odd ribosomes, and small enigmatic genomes across a large radiation of phyla.</title>
        <authorList>
            <person name="Brown C.T."/>
            <person name="Hug L.A."/>
            <person name="Thomas B.C."/>
            <person name="Sharon I."/>
            <person name="Castelle C.J."/>
            <person name="Singh A."/>
            <person name="Wilkins M.J."/>
            <person name="Williams K.H."/>
            <person name="Banfield J.F."/>
        </authorList>
    </citation>
    <scope>NUCLEOTIDE SEQUENCE [LARGE SCALE GENOMIC DNA]</scope>
</reference>
<dbReference type="Gene3D" id="3.40.50.300">
    <property type="entry name" value="P-loop containing nucleotide triphosphate hydrolases"/>
    <property type="match status" value="1"/>
</dbReference>
<evidence type="ECO:0000313" key="2">
    <source>
        <dbReference type="Proteomes" id="UP000034154"/>
    </source>
</evidence>